<comment type="caution">
    <text evidence="2">The sequence shown here is derived from an EMBL/GenBank/DDBJ whole genome shotgun (WGS) entry which is preliminary data.</text>
</comment>
<protein>
    <submittedName>
        <fullName evidence="2">Uncharacterized protein</fullName>
    </submittedName>
</protein>
<evidence type="ECO:0000313" key="3">
    <source>
        <dbReference type="Proteomes" id="UP000268652"/>
    </source>
</evidence>
<evidence type="ECO:0000313" key="2">
    <source>
        <dbReference type="EMBL" id="RKN21569.1"/>
    </source>
</evidence>
<accession>A0ABX9RD76</accession>
<feature type="transmembrane region" description="Helical" evidence="1">
    <location>
        <begin position="22"/>
        <end position="45"/>
    </location>
</feature>
<keyword evidence="1" id="KW-0472">Membrane</keyword>
<gene>
    <name evidence="2" type="ORF">D7318_16545</name>
</gene>
<reference evidence="2 3" key="1">
    <citation type="submission" date="2018-09" db="EMBL/GenBank/DDBJ databases">
        <title>Streptomyces sp. nov. DS1-2, an endophytic actinomycete isolated from roots of Dendrobium scabrilingue.</title>
        <authorList>
            <person name="Kuncharoen N."/>
            <person name="Kudo T."/>
            <person name="Ohkuma M."/>
            <person name="Yuki M."/>
            <person name="Tanasupawat S."/>
        </authorList>
    </citation>
    <scope>NUCLEOTIDE SEQUENCE [LARGE SCALE GENOMIC DNA]</scope>
    <source>
        <strain evidence="2 3">DS1-2</strain>
    </source>
</reference>
<dbReference type="Proteomes" id="UP000268652">
    <property type="component" value="Unassembled WGS sequence"/>
</dbReference>
<keyword evidence="1" id="KW-1133">Transmembrane helix</keyword>
<evidence type="ECO:0000256" key="1">
    <source>
        <dbReference type="SAM" id="Phobius"/>
    </source>
</evidence>
<keyword evidence="1" id="KW-0812">Transmembrane</keyword>
<dbReference type="EMBL" id="RBDY01000011">
    <property type="protein sequence ID" value="RKN21569.1"/>
    <property type="molecule type" value="Genomic_DNA"/>
</dbReference>
<organism evidence="2 3">
    <name type="scientific">Streptomyces radicis</name>
    <dbReference type="NCBI Taxonomy" id="1750517"/>
    <lineage>
        <taxon>Bacteria</taxon>
        <taxon>Bacillati</taxon>
        <taxon>Actinomycetota</taxon>
        <taxon>Actinomycetes</taxon>
        <taxon>Kitasatosporales</taxon>
        <taxon>Streptomycetaceae</taxon>
        <taxon>Streptomyces</taxon>
    </lineage>
</organism>
<feature type="transmembrane region" description="Helical" evidence="1">
    <location>
        <begin position="51"/>
        <end position="73"/>
    </location>
</feature>
<keyword evidence="3" id="KW-1185">Reference proteome</keyword>
<name>A0ABX9RD76_9ACTN</name>
<sequence length="83" mass="9042">MSLLFEFLSLFLPDRVRTRRDYLVHGITVAAMTFPAVLGLGSVLGHSLGSIAPWALQFSACVGAGYLIVYPFVRRRLNTGGAE</sequence>
<proteinExistence type="predicted"/>